<feature type="region of interest" description="Disordered" evidence="1">
    <location>
        <begin position="1"/>
        <end position="21"/>
    </location>
</feature>
<keyword evidence="3" id="KW-1185">Reference proteome</keyword>
<proteinExistence type="predicted"/>
<evidence type="ECO:0000313" key="3">
    <source>
        <dbReference type="Proteomes" id="UP000316621"/>
    </source>
</evidence>
<evidence type="ECO:0000313" key="2">
    <source>
        <dbReference type="EMBL" id="RZC68322.1"/>
    </source>
</evidence>
<gene>
    <name evidence="2" type="ORF">C5167_031579</name>
</gene>
<organism evidence="2 3">
    <name type="scientific">Papaver somniferum</name>
    <name type="common">Opium poppy</name>
    <dbReference type="NCBI Taxonomy" id="3469"/>
    <lineage>
        <taxon>Eukaryota</taxon>
        <taxon>Viridiplantae</taxon>
        <taxon>Streptophyta</taxon>
        <taxon>Embryophyta</taxon>
        <taxon>Tracheophyta</taxon>
        <taxon>Spermatophyta</taxon>
        <taxon>Magnoliopsida</taxon>
        <taxon>Ranunculales</taxon>
        <taxon>Papaveraceae</taxon>
        <taxon>Papaveroideae</taxon>
        <taxon>Papaver</taxon>
    </lineage>
</organism>
<reference evidence="2 3" key="1">
    <citation type="journal article" date="2018" name="Science">
        <title>The opium poppy genome and morphinan production.</title>
        <authorList>
            <person name="Guo L."/>
            <person name="Winzer T."/>
            <person name="Yang X."/>
            <person name="Li Y."/>
            <person name="Ning Z."/>
            <person name="He Z."/>
            <person name="Teodor R."/>
            <person name="Lu Y."/>
            <person name="Bowser T.A."/>
            <person name="Graham I.A."/>
            <person name="Ye K."/>
        </authorList>
    </citation>
    <scope>NUCLEOTIDE SEQUENCE [LARGE SCALE GENOMIC DNA]</scope>
    <source>
        <strain evidence="3">cv. HN1</strain>
        <tissue evidence="2">Leaves</tissue>
    </source>
</reference>
<name>A0A4Y7K7M8_PAPSO</name>
<feature type="region of interest" description="Disordered" evidence="1">
    <location>
        <begin position="168"/>
        <end position="189"/>
    </location>
</feature>
<dbReference type="Proteomes" id="UP000316621">
    <property type="component" value="Chromosome 7"/>
</dbReference>
<accession>A0A4Y7K7M8</accession>
<protein>
    <submittedName>
        <fullName evidence="2">Uncharacterized protein</fullName>
    </submittedName>
</protein>
<dbReference type="AlphaFoldDB" id="A0A4Y7K7M8"/>
<sequence length="189" mass="21275">MVARSRVTRSGRLNPDSESGKVIDVPFHGDVVNQSLQTHANPHVVNESLQTPANPPVVVSLFPDDIVSNGWVICYFQSVILSSDMCFIIIKNPGKEKEPQELPMCDIATMMVKRAKWIGRALRRNIEEVLYLDCEEQRKLILRLLELYNLMRDDLYTDEVIDDWISLSQTPDSSSSSSEDVPSIVGRSG</sequence>
<dbReference type="EMBL" id="CM010721">
    <property type="protein sequence ID" value="RZC68322.1"/>
    <property type="molecule type" value="Genomic_DNA"/>
</dbReference>
<evidence type="ECO:0000256" key="1">
    <source>
        <dbReference type="SAM" id="MobiDB-lite"/>
    </source>
</evidence>
<dbReference type="Gramene" id="RZC68322">
    <property type="protein sequence ID" value="RZC68322"/>
    <property type="gene ID" value="C5167_031579"/>
</dbReference>